<reference key="1">
    <citation type="journal article" date="2007" name="Nature">
        <title>The medaka draft genome and insights into vertebrate genome evolution.</title>
        <authorList>
            <person name="Kasahara M."/>
            <person name="Naruse K."/>
            <person name="Sasaki S."/>
            <person name="Nakatani Y."/>
            <person name="Qu W."/>
            <person name="Ahsan B."/>
            <person name="Yamada T."/>
            <person name="Nagayasu Y."/>
            <person name="Doi K."/>
            <person name="Kasai Y."/>
            <person name="Jindo T."/>
            <person name="Kobayashi D."/>
            <person name="Shimada A."/>
            <person name="Toyoda A."/>
            <person name="Kuroki Y."/>
            <person name="Fujiyama A."/>
            <person name="Sasaki T."/>
            <person name="Shimizu A."/>
            <person name="Asakawa S."/>
            <person name="Shimizu N."/>
            <person name="Hashimoto S."/>
            <person name="Yang J."/>
            <person name="Lee Y."/>
            <person name="Matsushima K."/>
            <person name="Sugano S."/>
            <person name="Sakaizumi M."/>
            <person name="Narita T."/>
            <person name="Ohishi K."/>
            <person name="Haga S."/>
            <person name="Ohta F."/>
            <person name="Nomoto H."/>
            <person name="Nogata K."/>
            <person name="Morishita T."/>
            <person name="Endo T."/>
            <person name="Shin-I T."/>
            <person name="Takeda H."/>
            <person name="Morishita S."/>
            <person name="Kohara Y."/>
        </authorList>
    </citation>
    <scope>NUCLEOTIDE SEQUENCE [LARGE SCALE GENOMIC DNA]</scope>
    <source>
        <strain>Hd-rR</strain>
    </source>
</reference>
<keyword evidence="3 5" id="KW-1133">Transmembrane helix</keyword>
<comment type="subcellular location">
    <subcellularLocation>
        <location evidence="1">Membrane</location>
        <topology evidence="1">Multi-pass membrane protein</topology>
    </subcellularLocation>
</comment>
<evidence type="ECO:0000256" key="4">
    <source>
        <dbReference type="ARBA" id="ARBA00023136"/>
    </source>
</evidence>
<keyword evidence="4 5" id="KW-0472">Membrane</keyword>
<organism evidence="6 7">
    <name type="scientific">Oryzias latipes</name>
    <name type="common">Japanese rice fish</name>
    <name type="synonym">Japanese killifish</name>
    <dbReference type="NCBI Taxonomy" id="8090"/>
    <lineage>
        <taxon>Eukaryota</taxon>
        <taxon>Metazoa</taxon>
        <taxon>Chordata</taxon>
        <taxon>Craniata</taxon>
        <taxon>Vertebrata</taxon>
        <taxon>Euteleostomi</taxon>
        <taxon>Actinopterygii</taxon>
        <taxon>Neopterygii</taxon>
        <taxon>Teleostei</taxon>
        <taxon>Neoteleostei</taxon>
        <taxon>Acanthomorphata</taxon>
        <taxon>Ovalentaria</taxon>
        <taxon>Atherinomorphae</taxon>
        <taxon>Beloniformes</taxon>
        <taxon>Adrianichthyidae</taxon>
        <taxon>Oryziinae</taxon>
        <taxon>Oryzias</taxon>
    </lineage>
</organism>
<evidence type="ECO:0000256" key="3">
    <source>
        <dbReference type="ARBA" id="ARBA00022989"/>
    </source>
</evidence>
<dbReference type="AlphaFoldDB" id="A0A3P9LIC0"/>
<accession>A0A3P9LIC0</accession>
<dbReference type="Pfam" id="PF10242">
    <property type="entry name" value="L_HMGIC_fpl"/>
    <property type="match status" value="1"/>
</dbReference>
<keyword evidence="2 5" id="KW-0812">Transmembrane</keyword>
<dbReference type="PANTHER" id="PTHR12489:SF17">
    <property type="entry name" value="LHFPL TETRASPAN SUBFAMILY MEMBER 4B"/>
    <property type="match status" value="1"/>
</dbReference>
<evidence type="ECO:0000256" key="1">
    <source>
        <dbReference type="ARBA" id="ARBA00004141"/>
    </source>
</evidence>
<reference evidence="6" key="3">
    <citation type="submission" date="2025-08" db="UniProtKB">
        <authorList>
            <consortium name="Ensembl"/>
        </authorList>
    </citation>
    <scope>IDENTIFICATION</scope>
    <source>
        <strain evidence="6">HNI</strain>
    </source>
</reference>
<dbReference type="GO" id="GO:0016020">
    <property type="term" value="C:membrane"/>
    <property type="evidence" value="ECO:0007669"/>
    <property type="project" value="UniProtKB-SubCell"/>
</dbReference>
<evidence type="ECO:0000256" key="2">
    <source>
        <dbReference type="ARBA" id="ARBA00022692"/>
    </source>
</evidence>
<reference evidence="6" key="4">
    <citation type="submission" date="2025-09" db="UniProtKB">
        <authorList>
            <consortium name="Ensembl"/>
        </authorList>
    </citation>
    <scope>IDENTIFICATION</scope>
    <source>
        <strain evidence="6">HNI</strain>
    </source>
</reference>
<name>A0A3P9LIC0_ORYLA</name>
<dbReference type="Proteomes" id="UP000265180">
    <property type="component" value="Chromosome 7"/>
</dbReference>
<evidence type="ECO:0000313" key="6">
    <source>
        <dbReference type="Ensembl" id="ENSORLP00020020480.1"/>
    </source>
</evidence>
<evidence type="ECO:0000313" key="7">
    <source>
        <dbReference type="Proteomes" id="UP000265180"/>
    </source>
</evidence>
<evidence type="ECO:0000256" key="5">
    <source>
        <dbReference type="SAM" id="Phobius"/>
    </source>
</evidence>
<feature type="transmembrane region" description="Helical" evidence="5">
    <location>
        <begin position="101"/>
        <end position="122"/>
    </location>
</feature>
<sequence>MSQCPGIMDLARLYQTEFVRSARAVGVLWAVCTLCLAIVQVVILLQPSWIGTSDTPVLQAAPALPKGTIGLFEVCMETEWPIPDCRGGVSSLSPLPCFQSVAVLVGVSLWAVWTSVLCLCLFRFCSAVTVYKICAWLQLTAGFCLALACLLFPDSWESPEMRALCGDSVGSFSLGNCSVHWTFILAVLGVLDCSILATLAFVLANRQDALLPPNSHDGKVSCFLKSILRIKNSELTCVLCHSDNHLTRLTCPARLPLTAAP</sequence>
<proteinExistence type="predicted"/>
<dbReference type="InterPro" id="IPR019372">
    <property type="entry name" value="LHFPL"/>
</dbReference>
<dbReference type="Ensembl" id="ENSORLT00020035635.1">
    <property type="protein sequence ID" value="ENSORLP00020020480.1"/>
    <property type="gene ID" value="ENSORLG00020021493.1"/>
</dbReference>
<feature type="transmembrane region" description="Helical" evidence="5">
    <location>
        <begin position="21"/>
        <end position="45"/>
    </location>
</feature>
<feature type="transmembrane region" description="Helical" evidence="5">
    <location>
        <begin position="181"/>
        <end position="204"/>
    </location>
</feature>
<dbReference type="PANTHER" id="PTHR12489">
    <property type="entry name" value="LIPOMA HMGIC FUSION PARTNER-LIKE PROTEIN"/>
    <property type="match status" value="1"/>
</dbReference>
<protein>
    <submittedName>
        <fullName evidence="6">LHFPL tetraspan subfamily member 4b</fullName>
    </submittedName>
</protein>
<reference evidence="6 7" key="2">
    <citation type="submission" date="2017-04" db="EMBL/GenBank/DDBJ databases">
        <title>CpG methylation of centromeres and impact of large insertions on vertebrate speciation.</title>
        <authorList>
            <person name="Ichikawa K."/>
            <person name="Yoshimura J."/>
            <person name="Morishita S."/>
        </authorList>
    </citation>
    <scope>NUCLEOTIDE SEQUENCE</scope>
    <source>
        <strain evidence="6 7">HNI</strain>
    </source>
</reference>
<feature type="transmembrane region" description="Helical" evidence="5">
    <location>
        <begin position="134"/>
        <end position="153"/>
    </location>
</feature>